<gene>
    <name evidence="1" type="ORF">DPRO_3647</name>
</gene>
<dbReference type="GO" id="GO:0003677">
    <property type="term" value="F:DNA binding"/>
    <property type="evidence" value="ECO:0007669"/>
    <property type="project" value="InterPro"/>
</dbReference>
<dbReference type="Proteomes" id="UP000219215">
    <property type="component" value="Chromosome DPRO"/>
</dbReference>
<dbReference type="InterPro" id="IPR001387">
    <property type="entry name" value="Cro/C1-type_HTH"/>
</dbReference>
<evidence type="ECO:0000313" key="1">
    <source>
        <dbReference type="EMBL" id="SOB60563.1"/>
    </source>
</evidence>
<dbReference type="Gene3D" id="1.10.10.60">
    <property type="entry name" value="Homeodomain-like"/>
    <property type="match status" value="1"/>
</dbReference>
<dbReference type="KEGG" id="pprf:DPRO_3647"/>
<keyword evidence="2" id="KW-1185">Reference proteome</keyword>
<dbReference type="InterPro" id="IPR010982">
    <property type="entry name" value="Lambda_DNA-bd_dom_sf"/>
</dbReference>
<organism evidence="1 2">
    <name type="scientific">Pseudodesulfovibrio profundus</name>
    <dbReference type="NCBI Taxonomy" id="57320"/>
    <lineage>
        <taxon>Bacteria</taxon>
        <taxon>Pseudomonadati</taxon>
        <taxon>Thermodesulfobacteriota</taxon>
        <taxon>Desulfovibrionia</taxon>
        <taxon>Desulfovibrionales</taxon>
        <taxon>Desulfovibrionaceae</taxon>
    </lineage>
</organism>
<dbReference type="EMBL" id="LT907975">
    <property type="protein sequence ID" value="SOB60563.1"/>
    <property type="molecule type" value="Genomic_DNA"/>
</dbReference>
<dbReference type="CDD" id="cd00093">
    <property type="entry name" value="HTH_XRE"/>
    <property type="match status" value="1"/>
</dbReference>
<dbReference type="RefSeq" id="WP_097013265.1">
    <property type="nucleotide sequence ID" value="NZ_LT907975.1"/>
</dbReference>
<reference evidence="2" key="1">
    <citation type="submission" date="2017-09" db="EMBL/GenBank/DDBJ databases">
        <authorList>
            <person name="Regsiter A."/>
            <person name="William W."/>
        </authorList>
    </citation>
    <scope>NUCLEOTIDE SEQUENCE [LARGE SCALE GENOMIC DNA]</scope>
    <source>
        <strain evidence="2">500-1</strain>
    </source>
</reference>
<accession>A0A2C8FDR0</accession>
<dbReference type="AlphaFoldDB" id="A0A2C8FDR0"/>
<sequence>MSESMDSFKINERAWFLILSKVNALLEKGETQSSVARIIGCDRATVNRWIQDRRGGERTTFRDMIRYLDRLRIPLHEVFDVSEGELPPPSPDRTPTELDKSIASTLVVVAKAVGKGTADIARELELLDLPDIQAMLKGRATMRTSDFSKICKAIGVDPGVILKRAESLQSDD</sequence>
<dbReference type="OrthoDB" id="5458834at2"/>
<protein>
    <submittedName>
        <fullName evidence="1">Helix-turn-helix domain protein</fullName>
    </submittedName>
</protein>
<proteinExistence type="predicted"/>
<evidence type="ECO:0000313" key="2">
    <source>
        <dbReference type="Proteomes" id="UP000219215"/>
    </source>
</evidence>
<dbReference type="SUPFAM" id="SSF47413">
    <property type="entry name" value="lambda repressor-like DNA-binding domains"/>
    <property type="match status" value="1"/>
</dbReference>
<name>A0A2C8FDR0_9BACT</name>